<evidence type="ECO:0000313" key="2">
    <source>
        <dbReference type="Proteomes" id="UP000325636"/>
    </source>
</evidence>
<dbReference type="EMBL" id="SRLN01000012">
    <property type="protein sequence ID" value="KAB0241436.1"/>
    <property type="molecule type" value="Genomic_DNA"/>
</dbReference>
<comment type="caution">
    <text evidence="1">The sequence shown here is derived from an EMBL/GenBank/DDBJ whole genome shotgun (WGS) entry which is preliminary data.</text>
</comment>
<evidence type="ECO:0000313" key="1">
    <source>
        <dbReference type="EMBL" id="KAB0241436.1"/>
    </source>
</evidence>
<sequence length="259" mass="29597">MTFSPVESESQHRRKNLIWFELSPDLIQSEDKDILKQLKQLFSYKDSSSRKYELYLLIHLRLDETLCNGANWKFGIKEGYLELYFVGCNLPRKTWILVPKINEYVTRKRKKNWSKKAEANFNISASDKETKAGATINCGGTNGGEEEVIDELTQAEMNGSEANPRITFTAQKPNPDGKLVFNGKFDTMLGIVEITASQSEIHGKFRVDSDGLVITHKNNQPMPKNLSLFIQRFLFPNLIQEKLKTLTGDYLSYVKLCSS</sequence>
<name>A0A5J5LWA7_MICAE</name>
<reference evidence="2" key="1">
    <citation type="submission" date="2019-04" db="EMBL/GenBank/DDBJ databases">
        <title>Microviridin 1777: A Toxic Chymotrypsin Inhibitor Discovered by a Metabologenomic Approach.</title>
        <authorList>
            <person name="Sieber S."/>
            <person name="Grendelmeier S.M."/>
            <person name="Harris L.A."/>
            <person name="Mitchell D.A."/>
            <person name="Gademann K."/>
        </authorList>
    </citation>
    <scope>NUCLEOTIDE SEQUENCE [LARGE SCALE GENOMIC DNA]</scope>
    <source>
        <strain evidence="2">EAWAG127a</strain>
    </source>
</reference>
<accession>A0A5J5LWA7</accession>
<dbReference type="Proteomes" id="UP000325636">
    <property type="component" value="Unassembled WGS sequence"/>
</dbReference>
<dbReference type="AlphaFoldDB" id="A0A5J5LWA7"/>
<gene>
    <name evidence="1" type="ORF">EZJ55_13540</name>
</gene>
<protein>
    <submittedName>
        <fullName evidence="1">Uncharacterized protein</fullName>
    </submittedName>
</protein>
<organism evidence="1 2">
    <name type="scientific">Microcystis aeruginosa EAWAG127a</name>
    <dbReference type="NCBI Taxonomy" id="2529855"/>
    <lineage>
        <taxon>Bacteria</taxon>
        <taxon>Bacillati</taxon>
        <taxon>Cyanobacteriota</taxon>
        <taxon>Cyanophyceae</taxon>
        <taxon>Oscillatoriophycideae</taxon>
        <taxon>Chroococcales</taxon>
        <taxon>Microcystaceae</taxon>
        <taxon>Microcystis</taxon>
    </lineage>
</organism>
<proteinExistence type="predicted"/>
<dbReference type="RefSeq" id="WP_150976810.1">
    <property type="nucleotide sequence ID" value="NZ_SRLN01000012.1"/>
</dbReference>